<protein>
    <recommendedName>
        <fullName evidence="5">AA9 family lytic polysaccharide monooxygenase</fullName>
        <ecNumber evidence="5">1.14.99.56</ecNumber>
    </recommendedName>
    <alternativeName>
        <fullName evidence="5">Endo-beta-1,4-glucanase</fullName>
    </alternativeName>
    <alternativeName>
        <fullName evidence="5">Glycosyl hydrolase 61 family protein</fullName>
    </alternativeName>
</protein>
<sequence length="459" mass="48732">MLFSKTLLTVAAARSVFAHTTFTHFYVDGVSQGAGVAMRMNKVPENASFPVENLASSDMACGFDGTEGVSRVQAVQDGSTLTFEFHSWAADYSKPSLDPGHKGPCAVYMKKVDSAIKDTGVGDGWFKLWDDGYDATNDQWCTDKMIANNGRMSIQLPSNLQGGYYLVRPELLALHNAAKGDPQFYIGCAQIFLESSGNLTPESTVSIPGYVKAGEESVSFNIYYNPDNKVYPVPGPAVAKLKAGAATTQKTQDEGVKPAGCILENANWCGFEVPDYTDEAGCWASGQNCWDQDAKCYNPYPPTGGANCKLWEAKCQALNDACTAKKFTGPPNKGKDLTPPQTTIQIGLVMPTTGVSLAAATATPATSTVAQSSAAAPAVSSSSGGGLQTMATPTSKYAYSALASPSPAPTPTGDSDVEYETVIETVVTTKWEYVTVYAPAPQKHRRHGGRHGAVVGRWS</sequence>
<accession>A0A8E2EGE4</accession>
<evidence type="ECO:0000256" key="6">
    <source>
        <dbReference type="SAM" id="SignalP"/>
    </source>
</evidence>
<dbReference type="PANTHER" id="PTHR33353">
    <property type="entry name" value="PUTATIVE (AFU_ORTHOLOGUE AFUA_1G12560)-RELATED"/>
    <property type="match status" value="1"/>
</dbReference>
<keyword evidence="5" id="KW-0136">Cellulose degradation</keyword>
<keyword evidence="3 5" id="KW-0964">Secreted</keyword>
<dbReference type="GO" id="GO:0030248">
    <property type="term" value="F:cellulose binding"/>
    <property type="evidence" value="ECO:0007669"/>
    <property type="project" value="UniProtKB-UniRule"/>
</dbReference>
<dbReference type="GO" id="GO:0004497">
    <property type="term" value="F:monooxygenase activity"/>
    <property type="evidence" value="ECO:0007669"/>
    <property type="project" value="UniProtKB-KW"/>
</dbReference>
<keyword evidence="9" id="KW-1185">Reference proteome</keyword>
<dbReference type="GO" id="GO:0005576">
    <property type="term" value="C:extracellular region"/>
    <property type="evidence" value="ECO:0007669"/>
    <property type="project" value="UniProtKB-SubCell"/>
</dbReference>
<keyword evidence="8" id="KW-0503">Monooxygenase</keyword>
<reference evidence="8 9" key="1">
    <citation type="journal article" date="2016" name="Nat. Commun.">
        <title>Ectomycorrhizal ecology is imprinted in the genome of the dominant symbiotic fungus Cenococcum geophilum.</title>
        <authorList>
            <consortium name="DOE Joint Genome Institute"/>
            <person name="Peter M."/>
            <person name="Kohler A."/>
            <person name="Ohm R.A."/>
            <person name="Kuo A."/>
            <person name="Krutzmann J."/>
            <person name="Morin E."/>
            <person name="Arend M."/>
            <person name="Barry K.W."/>
            <person name="Binder M."/>
            <person name="Choi C."/>
            <person name="Clum A."/>
            <person name="Copeland A."/>
            <person name="Grisel N."/>
            <person name="Haridas S."/>
            <person name="Kipfer T."/>
            <person name="LaButti K."/>
            <person name="Lindquist E."/>
            <person name="Lipzen A."/>
            <person name="Maire R."/>
            <person name="Meier B."/>
            <person name="Mihaltcheva S."/>
            <person name="Molinier V."/>
            <person name="Murat C."/>
            <person name="Poggeler S."/>
            <person name="Quandt C.A."/>
            <person name="Sperisen C."/>
            <person name="Tritt A."/>
            <person name="Tisserant E."/>
            <person name="Crous P.W."/>
            <person name="Henrissat B."/>
            <person name="Nehls U."/>
            <person name="Egli S."/>
            <person name="Spatafora J.W."/>
            <person name="Grigoriev I.V."/>
            <person name="Martin F.M."/>
        </authorList>
    </citation>
    <scope>NUCLEOTIDE SEQUENCE [LARGE SCALE GENOMIC DNA]</scope>
    <source>
        <strain evidence="8 9">CBS 459.81</strain>
    </source>
</reference>
<evidence type="ECO:0000313" key="9">
    <source>
        <dbReference type="Proteomes" id="UP000250266"/>
    </source>
</evidence>
<dbReference type="AlphaFoldDB" id="A0A8E2EGE4"/>
<dbReference type="Gene3D" id="2.70.50.70">
    <property type="match status" value="1"/>
</dbReference>
<dbReference type="Proteomes" id="UP000250266">
    <property type="component" value="Unassembled WGS sequence"/>
</dbReference>
<keyword evidence="5" id="KW-0624">Polysaccharide degradation</keyword>
<dbReference type="EC" id="1.14.99.56" evidence="5"/>
<dbReference type="InterPro" id="IPR049892">
    <property type="entry name" value="AA9"/>
</dbReference>
<comment type="domain">
    <text evidence="5">Has a modular structure: an endo-beta-1,4-glucanase catalytic module at the N-terminus, a linker rich in serines and threonines, and a C-terminal carbohydrate-binding module (CBM).</text>
</comment>
<dbReference type="EMBL" id="KV744861">
    <property type="protein sequence ID" value="OCK83451.1"/>
    <property type="molecule type" value="Genomic_DNA"/>
</dbReference>
<comment type="subcellular location">
    <subcellularLocation>
        <location evidence="2 5">Secreted</location>
    </subcellularLocation>
</comment>
<dbReference type="GO" id="GO:0030245">
    <property type="term" value="P:cellulose catabolic process"/>
    <property type="evidence" value="ECO:0007669"/>
    <property type="project" value="UniProtKB-UniRule"/>
</dbReference>
<proteinExistence type="predicted"/>
<dbReference type="OrthoDB" id="5985073at2759"/>
<dbReference type="CDD" id="cd21175">
    <property type="entry name" value="LPMO_AA9"/>
    <property type="match status" value="1"/>
</dbReference>
<keyword evidence="5" id="KW-0119">Carbohydrate metabolism</keyword>
<evidence type="ECO:0000259" key="7">
    <source>
        <dbReference type="Pfam" id="PF03443"/>
    </source>
</evidence>
<keyword evidence="4 5" id="KW-1015">Disulfide bond</keyword>
<name>A0A8E2EGE4_9PEZI</name>
<organism evidence="8 9">
    <name type="scientific">Lepidopterella palustris CBS 459.81</name>
    <dbReference type="NCBI Taxonomy" id="1314670"/>
    <lineage>
        <taxon>Eukaryota</taxon>
        <taxon>Fungi</taxon>
        <taxon>Dikarya</taxon>
        <taxon>Ascomycota</taxon>
        <taxon>Pezizomycotina</taxon>
        <taxon>Dothideomycetes</taxon>
        <taxon>Pleosporomycetidae</taxon>
        <taxon>Mytilinidiales</taxon>
        <taxon>Argynnaceae</taxon>
        <taxon>Lepidopterella</taxon>
    </lineage>
</organism>
<keyword evidence="6" id="KW-0732">Signal</keyword>
<dbReference type="Pfam" id="PF03443">
    <property type="entry name" value="AA9"/>
    <property type="match status" value="1"/>
</dbReference>
<dbReference type="GO" id="GO:0008810">
    <property type="term" value="F:cellulase activity"/>
    <property type="evidence" value="ECO:0007669"/>
    <property type="project" value="UniProtKB-UniRule"/>
</dbReference>
<evidence type="ECO:0000256" key="2">
    <source>
        <dbReference type="ARBA" id="ARBA00004613"/>
    </source>
</evidence>
<feature type="signal peptide" evidence="6">
    <location>
        <begin position="1"/>
        <end position="18"/>
    </location>
</feature>
<comment type="function">
    <text evidence="5">Lytic polysaccharide monooxygenase (LMPO) that depolymerizes crystalline and amorphous polysaccharides via the oxidation of scissile alpha- or beta-(1-4)-glycosidic bonds, yielding C1 and/or C4 oxidation products. Catalysis by LPMOs requires the reduction of the active-site copper from Cu(II) to Cu(I) by a reducing agent and H(2)O(2) or O(2) as a cosubstrate.</text>
</comment>
<feature type="domain" description="Auxiliary Activity family 9 catalytic" evidence="7">
    <location>
        <begin position="19"/>
        <end position="231"/>
    </location>
</feature>
<evidence type="ECO:0000256" key="5">
    <source>
        <dbReference type="RuleBase" id="RU368122"/>
    </source>
</evidence>
<feature type="chain" id="PRO_5034001545" description="AA9 family lytic polysaccharide monooxygenase" evidence="6">
    <location>
        <begin position="19"/>
        <end position="459"/>
    </location>
</feature>
<comment type="catalytic activity">
    <reaction evidence="5">
        <text>[(1-&gt;4)-beta-D-glucosyl]n+m + reduced acceptor + O2 = 4-dehydro-beta-D-glucosyl-[(1-&gt;4)-beta-D-glucosyl]n-1 + [(1-&gt;4)-beta-D-glucosyl]m + acceptor + H2O.</text>
        <dbReference type="EC" id="1.14.99.56"/>
    </reaction>
</comment>
<comment type="cofactor">
    <cofactor evidence="1">
        <name>Cu(2+)</name>
        <dbReference type="ChEBI" id="CHEBI:29036"/>
    </cofactor>
</comment>
<evidence type="ECO:0000256" key="3">
    <source>
        <dbReference type="ARBA" id="ARBA00022525"/>
    </source>
</evidence>
<keyword evidence="8" id="KW-0560">Oxidoreductase</keyword>
<evidence type="ECO:0000256" key="4">
    <source>
        <dbReference type="ARBA" id="ARBA00023157"/>
    </source>
</evidence>
<evidence type="ECO:0000313" key="8">
    <source>
        <dbReference type="EMBL" id="OCK83451.1"/>
    </source>
</evidence>
<evidence type="ECO:0000256" key="1">
    <source>
        <dbReference type="ARBA" id="ARBA00001973"/>
    </source>
</evidence>
<gene>
    <name evidence="8" type="ORF">K432DRAFT_291030</name>
</gene>
<dbReference type="InterPro" id="IPR005103">
    <property type="entry name" value="AA9_LPMO"/>
</dbReference>
<dbReference type="PANTHER" id="PTHR33353:SF32">
    <property type="entry name" value="ENDO-BETA-1,4-GLUCANASE D"/>
    <property type="match status" value="1"/>
</dbReference>